<sequence length="520" mass="52834">MASSVTDALLQLRAKAQLSAISLRERKAAALSQLLQQQQQAGMAQGAGHTPSGPRRKAEGIEDEQQGVIAAEPTESGGAVLRVTLLAAGYVIGPAGSSVRDVSRVTGADVRSWSESWREPPAPGCASIPAPPPRRVRTIVIEGSRRSVVHALHIIASAVDRYVELTDGSYCGKAVDRSFTIDGCTFFYSPPPRAAVPFAASLRAHERVASPQACKSPAVTADKENVGATATAAMALLAPSPSPRRALAPLRGPALGAPPTTPGLGAAAAASSAASSDLAPHTLLEGLATARISGLAAGVAAFPAAGAAAMELDEGPMEGEEAPTPTYRPYRLFDTGTGFGAGGPTLQAEVCGGGNASLFASAYEAATPSIPSPQTDQSLFSAGGLATPSADASTAGLAGSGGAHDSGQHPSYSLQSLATPSLGTDGSLLRAASAGEDALLAATGFPAYSAFAQQATHYQPTLWAAPPAAADSRVVAPAPRQLPLSSLSALSTLAQLPRGGSQGWQPLWHQQQDQQQYHPF</sequence>
<accession>A0A9D4TUA4</accession>
<gene>
    <name evidence="4" type="ORF">D9Q98_003585</name>
</gene>
<dbReference type="Gene3D" id="3.30.1370.10">
    <property type="entry name" value="K Homology domain, type 1"/>
    <property type="match status" value="1"/>
</dbReference>
<evidence type="ECO:0000313" key="4">
    <source>
        <dbReference type="EMBL" id="KAI3433780.1"/>
    </source>
</evidence>
<evidence type="ECO:0000313" key="5">
    <source>
        <dbReference type="Proteomes" id="UP001055712"/>
    </source>
</evidence>
<dbReference type="GO" id="GO:0003723">
    <property type="term" value="F:RNA binding"/>
    <property type="evidence" value="ECO:0007669"/>
    <property type="project" value="UniProtKB-UniRule"/>
</dbReference>
<feature type="region of interest" description="Disordered" evidence="2">
    <location>
        <begin position="391"/>
        <end position="417"/>
    </location>
</feature>
<dbReference type="InterPro" id="IPR036612">
    <property type="entry name" value="KH_dom_type_1_sf"/>
</dbReference>
<dbReference type="AlphaFoldDB" id="A0A9D4TUA4"/>
<feature type="compositionally biased region" description="Polar residues" evidence="2">
    <location>
        <begin position="408"/>
        <end position="417"/>
    </location>
</feature>
<evidence type="ECO:0000256" key="2">
    <source>
        <dbReference type="SAM" id="MobiDB-lite"/>
    </source>
</evidence>
<dbReference type="InterPro" id="IPR004087">
    <property type="entry name" value="KH_dom"/>
</dbReference>
<feature type="domain" description="K Homology" evidence="3">
    <location>
        <begin position="75"/>
        <end position="160"/>
    </location>
</feature>
<reference evidence="4" key="2">
    <citation type="submission" date="2020-11" db="EMBL/GenBank/DDBJ databases">
        <authorList>
            <person name="Cecchin M."/>
            <person name="Marcolungo L."/>
            <person name="Rossato M."/>
            <person name="Girolomoni L."/>
            <person name="Cosentino E."/>
            <person name="Cuine S."/>
            <person name="Li-Beisson Y."/>
            <person name="Delledonne M."/>
            <person name="Ballottari M."/>
        </authorList>
    </citation>
    <scope>NUCLEOTIDE SEQUENCE</scope>
    <source>
        <strain evidence="4">211/11P</strain>
        <tissue evidence="4">Whole cell</tissue>
    </source>
</reference>
<proteinExistence type="predicted"/>
<dbReference type="PROSITE" id="PS50084">
    <property type="entry name" value="KH_TYPE_1"/>
    <property type="match status" value="1"/>
</dbReference>
<evidence type="ECO:0000256" key="1">
    <source>
        <dbReference type="PROSITE-ProRule" id="PRU00117"/>
    </source>
</evidence>
<dbReference type="OrthoDB" id="550454at2759"/>
<dbReference type="SUPFAM" id="SSF54791">
    <property type="entry name" value="Eukaryotic type KH-domain (KH-domain type I)"/>
    <property type="match status" value="1"/>
</dbReference>
<evidence type="ECO:0000259" key="3">
    <source>
        <dbReference type="SMART" id="SM00322"/>
    </source>
</evidence>
<feature type="region of interest" description="Disordered" evidence="2">
    <location>
        <begin position="501"/>
        <end position="520"/>
    </location>
</feature>
<name>A0A9D4TUA4_CHLVU</name>
<protein>
    <recommendedName>
        <fullName evidence="3">K Homology domain-containing protein</fullName>
    </recommendedName>
</protein>
<feature type="region of interest" description="Disordered" evidence="2">
    <location>
        <begin position="40"/>
        <end position="63"/>
    </location>
</feature>
<feature type="region of interest" description="Disordered" evidence="2">
    <location>
        <begin position="247"/>
        <end position="268"/>
    </location>
</feature>
<dbReference type="EMBL" id="SIDB01000004">
    <property type="protein sequence ID" value="KAI3433780.1"/>
    <property type="molecule type" value="Genomic_DNA"/>
</dbReference>
<keyword evidence="5" id="KW-1185">Reference proteome</keyword>
<organism evidence="4 5">
    <name type="scientific">Chlorella vulgaris</name>
    <name type="common">Green alga</name>
    <dbReference type="NCBI Taxonomy" id="3077"/>
    <lineage>
        <taxon>Eukaryota</taxon>
        <taxon>Viridiplantae</taxon>
        <taxon>Chlorophyta</taxon>
        <taxon>core chlorophytes</taxon>
        <taxon>Trebouxiophyceae</taxon>
        <taxon>Chlorellales</taxon>
        <taxon>Chlorellaceae</taxon>
        <taxon>Chlorella clade</taxon>
        <taxon>Chlorella</taxon>
    </lineage>
</organism>
<dbReference type="SMART" id="SM00322">
    <property type="entry name" value="KH"/>
    <property type="match status" value="1"/>
</dbReference>
<reference evidence="4" key="1">
    <citation type="journal article" date="2019" name="Plant J.">
        <title>Chlorella vulgaris genome assembly and annotation reveals the molecular basis for metabolic acclimation to high light conditions.</title>
        <authorList>
            <person name="Cecchin M."/>
            <person name="Marcolungo L."/>
            <person name="Rossato M."/>
            <person name="Girolomoni L."/>
            <person name="Cosentino E."/>
            <person name="Cuine S."/>
            <person name="Li-Beisson Y."/>
            <person name="Delledonne M."/>
            <person name="Ballottari M."/>
        </authorList>
    </citation>
    <scope>NUCLEOTIDE SEQUENCE</scope>
    <source>
        <strain evidence="4">211/11P</strain>
    </source>
</reference>
<keyword evidence="1" id="KW-0694">RNA-binding</keyword>
<comment type="caution">
    <text evidence="4">The sequence shown here is derived from an EMBL/GenBank/DDBJ whole genome shotgun (WGS) entry which is preliminary data.</text>
</comment>
<dbReference type="Proteomes" id="UP001055712">
    <property type="component" value="Unassembled WGS sequence"/>
</dbReference>